<dbReference type="InterPro" id="IPR000014">
    <property type="entry name" value="PAS"/>
</dbReference>
<evidence type="ECO:0000256" key="2">
    <source>
        <dbReference type="ARBA" id="ARBA00006437"/>
    </source>
</evidence>
<feature type="domain" description="PDEase" evidence="11">
    <location>
        <begin position="483"/>
        <end position="807"/>
    </location>
</feature>
<feature type="binding site" evidence="7">
    <location>
        <position position="600"/>
    </location>
    <ligand>
        <name>AMP</name>
        <dbReference type="ChEBI" id="CHEBI:456215"/>
    </ligand>
</feature>
<feature type="binding site" evidence="7">
    <location>
        <position position="765"/>
    </location>
    <ligand>
        <name>AMP</name>
        <dbReference type="ChEBI" id="CHEBI:456215"/>
    </ligand>
</feature>
<evidence type="ECO:0000313" key="12">
    <source>
        <dbReference type="Proteomes" id="UP000887540"/>
    </source>
</evidence>
<feature type="binding site" evidence="7">
    <location>
        <begin position="559"/>
        <end position="563"/>
    </location>
    <ligand>
        <name>AMP</name>
        <dbReference type="ChEBI" id="CHEBI:456215"/>
    </ligand>
</feature>
<dbReference type="PROSITE" id="PS51845">
    <property type="entry name" value="PDEASE_I_2"/>
    <property type="match status" value="1"/>
</dbReference>
<dbReference type="Gene3D" id="3.30.450.20">
    <property type="entry name" value="PAS domain"/>
    <property type="match status" value="1"/>
</dbReference>
<keyword evidence="3 8" id="KW-0479">Metal-binding</keyword>
<keyword evidence="4 9" id="KW-0378">Hydrolase</keyword>
<dbReference type="GO" id="GO:0046872">
    <property type="term" value="F:metal ion binding"/>
    <property type="evidence" value="ECO:0007669"/>
    <property type="project" value="UniProtKB-KW"/>
</dbReference>
<evidence type="ECO:0000256" key="4">
    <source>
        <dbReference type="ARBA" id="ARBA00022801"/>
    </source>
</evidence>
<feature type="binding site" evidence="8">
    <location>
        <position position="599"/>
    </location>
    <ligand>
        <name>Zn(2+)</name>
        <dbReference type="ChEBI" id="CHEBI:29105"/>
        <label>1</label>
    </ligand>
</feature>
<evidence type="ECO:0000256" key="6">
    <source>
        <dbReference type="PIRSR" id="PIRSR623088-1"/>
    </source>
</evidence>
<evidence type="ECO:0000313" key="13">
    <source>
        <dbReference type="WBParaSite" id="ACRNAN_Path_1041.g3992.t1"/>
    </source>
</evidence>
<proteinExistence type="inferred from homology"/>
<comment type="similarity">
    <text evidence="2">Belongs to the cyclic nucleotide phosphodiesterase family. PDE8 subfamily.</text>
</comment>
<evidence type="ECO:0000256" key="1">
    <source>
        <dbReference type="ARBA" id="ARBA00004703"/>
    </source>
</evidence>
<feature type="active site" description="Proton donor" evidence="6">
    <location>
        <position position="559"/>
    </location>
</feature>
<feature type="binding site" evidence="8">
    <location>
        <position position="713"/>
    </location>
    <ligand>
        <name>Zn(2+)</name>
        <dbReference type="ChEBI" id="CHEBI:29105"/>
        <label>1</label>
    </ligand>
</feature>
<feature type="binding site" evidence="8">
    <location>
        <position position="600"/>
    </location>
    <ligand>
        <name>Zn(2+)</name>
        <dbReference type="ChEBI" id="CHEBI:29105"/>
        <label>2</label>
    </ligand>
</feature>
<dbReference type="NCBIfam" id="TIGR00229">
    <property type="entry name" value="sensory_box"/>
    <property type="match status" value="1"/>
</dbReference>
<dbReference type="InterPro" id="IPR036971">
    <property type="entry name" value="PDEase_catalytic_dom_sf"/>
</dbReference>
<dbReference type="GO" id="GO:0007165">
    <property type="term" value="P:signal transduction"/>
    <property type="evidence" value="ECO:0007669"/>
    <property type="project" value="InterPro"/>
</dbReference>
<evidence type="ECO:0000256" key="8">
    <source>
        <dbReference type="PIRSR" id="PIRSR623088-3"/>
    </source>
</evidence>
<name>A0A914BUR2_9BILA</name>
<dbReference type="AlphaFoldDB" id="A0A914BUR2"/>
<dbReference type="EC" id="3.1.4.-" evidence="9"/>
<dbReference type="SUPFAM" id="SSF109604">
    <property type="entry name" value="HD-domain/PDEase-like"/>
    <property type="match status" value="1"/>
</dbReference>
<dbReference type="InterPro" id="IPR003607">
    <property type="entry name" value="HD/PDEase_dom"/>
</dbReference>
<dbReference type="PRINTS" id="PR00387">
    <property type="entry name" value="PDIESTERASE1"/>
</dbReference>
<dbReference type="SUPFAM" id="SSF55785">
    <property type="entry name" value="PYP-like sensor domain (PAS domain)"/>
    <property type="match status" value="1"/>
</dbReference>
<dbReference type="InterPro" id="IPR023088">
    <property type="entry name" value="PDEase"/>
</dbReference>
<evidence type="ECO:0000256" key="9">
    <source>
        <dbReference type="RuleBase" id="RU363067"/>
    </source>
</evidence>
<feature type="binding site" evidence="8">
    <location>
        <position position="563"/>
    </location>
    <ligand>
        <name>Zn(2+)</name>
        <dbReference type="ChEBI" id="CHEBI:29105"/>
        <label>1</label>
    </ligand>
</feature>
<feature type="binding site" evidence="8">
    <location>
        <position position="600"/>
    </location>
    <ligand>
        <name>Zn(2+)</name>
        <dbReference type="ChEBI" id="CHEBI:29105"/>
        <label>1</label>
    </ligand>
</feature>
<dbReference type="SMART" id="SM00471">
    <property type="entry name" value="HDc"/>
    <property type="match status" value="1"/>
</dbReference>
<comment type="pathway">
    <text evidence="1">Purine metabolism; 3',5'-cyclic AMP degradation; AMP from 3',5'-cyclic AMP: step 1/1.</text>
</comment>
<dbReference type="Gene3D" id="1.10.1300.10">
    <property type="entry name" value="3'5'-cyclic nucleotide phosphodiesterase, catalytic domain"/>
    <property type="match status" value="1"/>
</dbReference>
<dbReference type="CDD" id="cd00077">
    <property type="entry name" value="HDc"/>
    <property type="match status" value="1"/>
</dbReference>
<sequence>MRWCCGCAPGGSSTVSESHAAPLVVGSGNTNHRRSRHADDEETVAMVSQTSLSSPPVTATTTILREEGNNHRELSTPPPVTPLVQQQQFYYSPGKTHIYHQLPISGQEPLTTGPPLHPSGGETVSGQTYIMNKYGSMLLRPCKLVLFVTSSPAPASAECAFFQRLKSSSWTIHRTVPDTAKDDFHKFRPVLILLDSKLPNLQSTASSLHSLPETEDVLFGVLCDRALSDKRRKTLESEFHQYFLASSTDISLCELYAKVSAQLRALPAFFTVVDEAEQPIKICDENDIIQYVNRAYEHISGVNRAEVIGKDVSEIRLKTTKTASLPSAIVPSSAPTEIDRHSFQTHRRRSSEWHCIPVPSSSASHQYVYVKRGSADVAICRDLSLKSLRSAGALVDAPITEAMSVLANLMHRCDEDVQPMVREAIKILSSSELYAPSITRFRDSDRIASGYYEGLIRLHQPSRHRKRSVVDAFRDHRVATGETRRRISSDVVNALEKEDSWQYDVIALERITNNHALSHLGAKIYERWNVGETLRCSMDTIFKWLTVIEANYHPNNSYHNATHAADVLQATSFFLSSEVIAQYAQDVHAVAALIAATVHDLDHPGRGNAFLMNTRHKLALLYNDHSVLESHHVALAFQLTLAQPGVNIFARLPREEFINMRRAIIDMVLATDMSRHFEYLTKFQQLTTNIPDIEDNRDANSLTICRMLIKCADIANPCRDWKLCKQWGMRIVEEYFEQTTEEVEKGLPITMKGFERETCNVPMTQCTFIDMFAREAFSSWCEFAELPQLLNMLEFNYDSWKDQAGTWDPSNNSKLL</sequence>
<organism evidence="12 13">
    <name type="scientific">Acrobeloides nanus</name>
    <dbReference type="NCBI Taxonomy" id="290746"/>
    <lineage>
        <taxon>Eukaryota</taxon>
        <taxon>Metazoa</taxon>
        <taxon>Ecdysozoa</taxon>
        <taxon>Nematoda</taxon>
        <taxon>Chromadorea</taxon>
        <taxon>Rhabditida</taxon>
        <taxon>Tylenchina</taxon>
        <taxon>Cephalobomorpha</taxon>
        <taxon>Cephaloboidea</taxon>
        <taxon>Cephalobidae</taxon>
        <taxon>Acrobeloides</taxon>
    </lineage>
</organism>
<accession>A0A914BUR2</accession>
<evidence type="ECO:0000259" key="10">
    <source>
        <dbReference type="PROSITE" id="PS50112"/>
    </source>
</evidence>
<dbReference type="Proteomes" id="UP000887540">
    <property type="component" value="Unplaced"/>
</dbReference>
<reference evidence="13" key="1">
    <citation type="submission" date="2022-11" db="UniProtKB">
        <authorList>
            <consortium name="WormBaseParasite"/>
        </authorList>
    </citation>
    <scope>IDENTIFICATION</scope>
</reference>
<dbReference type="WBParaSite" id="ACRNAN_Path_1041.g3992.t1">
    <property type="protein sequence ID" value="ACRNAN_Path_1041.g3992.t1"/>
    <property type="gene ID" value="ACRNAN_Path_1041.g3992"/>
</dbReference>
<comment type="cofactor">
    <cofactor evidence="9">
        <name>a divalent metal cation</name>
        <dbReference type="ChEBI" id="CHEBI:60240"/>
    </cofactor>
    <text evidence="9">Binds 2 divalent metal cations per subunit. Site 1 may preferentially bind zinc ions, while site 2 has a preference for magnesium and/or manganese ions.</text>
</comment>
<evidence type="ECO:0000256" key="7">
    <source>
        <dbReference type="PIRSR" id="PIRSR623088-2"/>
    </source>
</evidence>
<feature type="domain" description="PAS" evidence="10">
    <location>
        <begin position="265"/>
        <end position="310"/>
    </location>
</feature>
<dbReference type="PANTHER" id="PTHR11347">
    <property type="entry name" value="CYCLIC NUCLEOTIDE PHOSPHODIESTERASE"/>
    <property type="match status" value="1"/>
</dbReference>
<dbReference type="PROSITE" id="PS50112">
    <property type="entry name" value="PAS"/>
    <property type="match status" value="1"/>
</dbReference>
<dbReference type="InterPro" id="IPR035965">
    <property type="entry name" value="PAS-like_dom_sf"/>
</dbReference>
<feature type="binding site" evidence="7">
    <location>
        <position position="713"/>
    </location>
    <ligand>
        <name>AMP</name>
        <dbReference type="ChEBI" id="CHEBI:456215"/>
    </ligand>
</feature>
<keyword evidence="5" id="KW-0114">cAMP</keyword>
<dbReference type="Pfam" id="PF00233">
    <property type="entry name" value="PDEase_I"/>
    <property type="match status" value="1"/>
</dbReference>
<protein>
    <recommendedName>
        <fullName evidence="9">Phosphodiesterase</fullName>
        <ecNumber evidence="9">3.1.4.-</ecNumber>
    </recommendedName>
</protein>
<evidence type="ECO:0000256" key="3">
    <source>
        <dbReference type="ARBA" id="ARBA00022723"/>
    </source>
</evidence>
<dbReference type="PROSITE" id="PS00126">
    <property type="entry name" value="PDEASE_I_1"/>
    <property type="match status" value="1"/>
</dbReference>
<dbReference type="InterPro" id="IPR002073">
    <property type="entry name" value="PDEase_catalytic_dom"/>
</dbReference>
<dbReference type="GO" id="GO:0004114">
    <property type="term" value="F:3',5'-cyclic-nucleotide phosphodiesterase activity"/>
    <property type="evidence" value="ECO:0007669"/>
    <property type="project" value="InterPro"/>
</dbReference>
<evidence type="ECO:0000259" key="11">
    <source>
        <dbReference type="PROSITE" id="PS51845"/>
    </source>
</evidence>
<keyword evidence="12" id="KW-1185">Reference proteome</keyword>
<dbReference type="InterPro" id="IPR023174">
    <property type="entry name" value="PDEase_CS"/>
</dbReference>
<evidence type="ECO:0000256" key="5">
    <source>
        <dbReference type="ARBA" id="ARBA00023149"/>
    </source>
</evidence>